<reference evidence="1" key="1">
    <citation type="submission" date="2018-06" db="EMBL/GenBank/DDBJ databases">
        <authorList>
            <person name="Ashton P.M."/>
            <person name="Dallman T."/>
            <person name="Nair S."/>
            <person name="De Pinna E."/>
            <person name="Peters T."/>
            <person name="Grant K."/>
        </authorList>
    </citation>
    <scope>NUCLEOTIDE SEQUENCE [LARGE SCALE GENOMIC DNA]</scope>
    <source>
        <strain evidence="1">275803</strain>
    </source>
</reference>
<dbReference type="AlphaFoldDB" id="A0A5Y3N3E2"/>
<name>A0A5Y3N3E2_SALER</name>
<gene>
    <name evidence="1" type="ORF">DN310_26275</name>
</gene>
<organism evidence="1">
    <name type="scientific">Salmonella enterica subsp. salamae</name>
    <dbReference type="NCBI Taxonomy" id="59202"/>
    <lineage>
        <taxon>Bacteria</taxon>
        <taxon>Pseudomonadati</taxon>
        <taxon>Pseudomonadota</taxon>
        <taxon>Gammaproteobacteria</taxon>
        <taxon>Enterobacterales</taxon>
        <taxon>Enterobacteriaceae</taxon>
        <taxon>Salmonella</taxon>
    </lineage>
</organism>
<accession>A0A5Y3N3E2</accession>
<sequence length="75" mass="8351">MNEEDKMKTIYYDVCCVIGRVVLMLKESGHPVTVSGISLMLQVHSDQNSDAYLSKVYAVAKNVMAQNQNGNRTRG</sequence>
<dbReference type="Proteomes" id="UP000839598">
    <property type="component" value="Unassembled WGS sequence"/>
</dbReference>
<proteinExistence type="predicted"/>
<evidence type="ECO:0000313" key="1">
    <source>
        <dbReference type="EMBL" id="ECI4012702.1"/>
    </source>
</evidence>
<dbReference type="EMBL" id="AAIVAV010000063">
    <property type="protein sequence ID" value="ECI4012702.1"/>
    <property type="molecule type" value="Genomic_DNA"/>
</dbReference>
<protein>
    <submittedName>
        <fullName evidence="1">DUF2767 domain-containing protein</fullName>
    </submittedName>
</protein>
<comment type="caution">
    <text evidence="1">The sequence shown here is derived from an EMBL/GenBank/DDBJ whole genome shotgun (WGS) entry which is preliminary data.</text>
</comment>